<reference evidence="2" key="1">
    <citation type="submission" date="2020-04" db="EMBL/GenBank/DDBJ databases">
        <authorList>
            <person name="Chiriac C."/>
            <person name="Salcher M."/>
            <person name="Ghai R."/>
            <person name="Kavagutti S V."/>
        </authorList>
    </citation>
    <scope>NUCLEOTIDE SEQUENCE</scope>
</reference>
<protein>
    <submittedName>
        <fullName evidence="2">Uncharacterized protein</fullName>
    </submittedName>
</protein>
<keyword evidence="1" id="KW-0175">Coiled coil</keyword>
<evidence type="ECO:0000256" key="1">
    <source>
        <dbReference type="SAM" id="Coils"/>
    </source>
</evidence>
<dbReference type="EMBL" id="LR796512">
    <property type="protein sequence ID" value="CAB4148514.1"/>
    <property type="molecule type" value="Genomic_DNA"/>
</dbReference>
<sequence>MNVINEIKTLLGMEVKLAQMKLKDGVTIIEADAFEMDNAVFIVNGEEKIPVPVGEYELEDGNILKVDVEGVIAAIEMPEEEMPANEEEVASPAEEEVVASAETATPKKIVESVSKEMFFAEIEKLRTEIAELKSVKEVVKEELSSDITEFANVEPLTHSPEVKNEVKLNKLSPNRQMTTQDIVMAKLFN</sequence>
<accession>A0A6J5MP24</accession>
<organism evidence="2">
    <name type="scientific">uncultured Caudovirales phage</name>
    <dbReference type="NCBI Taxonomy" id="2100421"/>
    <lineage>
        <taxon>Viruses</taxon>
        <taxon>Duplodnaviria</taxon>
        <taxon>Heunggongvirae</taxon>
        <taxon>Uroviricota</taxon>
        <taxon>Caudoviricetes</taxon>
        <taxon>Peduoviridae</taxon>
        <taxon>Maltschvirus</taxon>
        <taxon>Maltschvirus maltsch</taxon>
    </lineage>
</organism>
<name>A0A6J5MP24_9CAUD</name>
<gene>
    <name evidence="2" type="ORF">UFOVP531_7</name>
</gene>
<feature type="coiled-coil region" evidence="1">
    <location>
        <begin position="115"/>
        <end position="142"/>
    </location>
</feature>
<evidence type="ECO:0000313" key="2">
    <source>
        <dbReference type="EMBL" id="CAB4148514.1"/>
    </source>
</evidence>
<proteinExistence type="predicted"/>